<feature type="domain" description="MKRN2 opposite strand protein-like N-terminal" evidence="2">
    <location>
        <begin position="4"/>
        <end position="31"/>
    </location>
</feature>
<keyword evidence="4" id="KW-1185">Reference proteome</keyword>
<name>A0A1J1I7P5_9DIPT</name>
<dbReference type="InterPro" id="IPR053922">
    <property type="entry name" value="MKRN2OS-like_N"/>
</dbReference>
<accession>A0A1J1I7P5</accession>
<evidence type="ECO:0000313" key="3">
    <source>
        <dbReference type="EMBL" id="CRK94982.1"/>
    </source>
</evidence>
<dbReference type="EMBL" id="CVRI01000040">
    <property type="protein sequence ID" value="CRK94982.1"/>
    <property type="molecule type" value="Genomic_DNA"/>
</dbReference>
<dbReference type="PANTHER" id="PTHR33963">
    <property type="entry name" value="MKRN2 OPPOSITE STRAND PROTEIN"/>
    <property type="match status" value="1"/>
</dbReference>
<dbReference type="Proteomes" id="UP000183832">
    <property type="component" value="Unassembled WGS sequence"/>
</dbReference>
<dbReference type="InterPro" id="IPR053921">
    <property type="entry name" value="MKRN2OS-like_C"/>
</dbReference>
<reference evidence="3 4" key="1">
    <citation type="submission" date="2015-04" db="EMBL/GenBank/DDBJ databases">
        <authorList>
            <person name="Syromyatnikov M.Y."/>
            <person name="Popov V.N."/>
        </authorList>
    </citation>
    <scope>NUCLEOTIDE SEQUENCE [LARGE SCALE GENOMIC DNA]</scope>
</reference>
<evidence type="ECO:0000313" key="4">
    <source>
        <dbReference type="Proteomes" id="UP000183832"/>
    </source>
</evidence>
<dbReference type="OrthoDB" id="10065749at2759"/>
<evidence type="ECO:0000259" key="1">
    <source>
        <dbReference type="Pfam" id="PF16044"/>
    </source>
</evidence>
<dbReference type="Pfam" id="PF16044">
    <property type="entry name" value="DUF4796_C"/>
    <property type="match status" value="1"/>
</dbReference>
<dbReference type="PANTHER" id="PTHR33963:SF2">
    <property type="entry name" value="MKRN2 OPPOSITE STRAND PROTEIN"/>
    <property type="match status" value="1"/>
</dbReference>
<sequence>MSDPGILCIQHCNARIFSFTLPEKCPLCHNKILNERNNFGLMPFRLPYPFVRATQAQAAVILRPTNGDFLNDYNNNTDLHIAVTTSQGVIVEFDRHGLRQHESHDENSSWEQSLVVTNVSEAWWDYWDEILSKICKLTKWSAASYKKDSHNCYSFVLTFLQSINHGELSRVACNRTLFCERFICPRTVVAGKYISLYRKIRDQGHSIHPLQNEKTTLNKKADSSTMANSTTLLKQ</sequence>
<protein>
    <submittedName>
        <fullName evidence="3">CLUMA_CG008470, isoform A</fullName>
    </submittedName>
</protein>
<feature type="domain" description="MKRN2 opposite strand protein-like C-terminal" evidence="1">
    <location>
        <begin position="43"/>
        <end position="200"/>
    </location>
</feature>
<dbReference type="Pfam" id="PF22795">
    <property type="entry name" value="DUF4796_N"/>
    <property type="match status" value="1"/>
</dbReference>
<organism evidence="3 4">
    <name type="scientific">Clunio marinus</name>
    <dbReference type="NCBI Taxonomy" id="568069"/>
    <lineage>
        <taxon>Eukaryota</taxon>
        <taxon>Metazoa</taxon>
        <taxon>Ecdysozoa</taxon>
        <taxon>Arthropoda</taxon>
        <taxon>Hexapoda</taxon>
        <taxon>Insecta</taxon>
        <taxon>Pterygota</taxon>
        <taxon>Neoptera</taxon>
        <taxon>Endopterygota</taxon>
        <taxon>Diptera</taxon>
        <taxon>Nematocera</taxon>
        <taxon>Chironomoidea</taxon>
        <taxon>Chironomidae</taxon>
        <taxon>Clunio</taxon>
    </lineage>
</organism>
<dbReference type="InterPro" id="IPR032016">
    <property type="entry name" value="MKRN2OS-like"/>
</dbReference>
<gene>
    <name evidence="3" type="ORF">CLUMA_CG008470</name>
</gene>
<evidence type="ECO:0000259" key="2">
    <source>
        <dbReference type="Pfam" id="PF22795"/>
    </source>
</evidence>
<dbReference type="AlphaFoldDB" id="A0A1J1I7P5"/>
<proteinExistence type="predicted"/>